<dbReference type="PANTHER" id="PTHR37691:SF1">
    <property type="entry name" value="BLR3518 PROTEIN"/>
    <property type="match status" value="1"/>
</dbReference>
<dbReference type="InterPro" id="IPR003787">
    <property type="entry name" value="Sulphur_relay_DsrE/F-like"/>
</dbReference>
<protein>
    <submittedName>
        <fullName evidence="1">DsrE/DsrF-like family protein</fullName>
    </submittedName>
</protein>
<dbReference type="Gene3D" id="3.40.1260.10">
    <property type="entry name" value="DsrEFH-like"/>
    <property type="match status" value="1"/>
</dbReference>
<dbReference type="EMBL" id="MLJW01000145">
    <property type="protein sequence ID" value="OIQ96642.1"/>
    <property type="molecule type" value="Genomic_DNA"/>
</dbReference>
<dbReference type="SUPFAM" id="SSF75169">
    <property type="entry name" value="DsrEFH-like"/>
    <property type="match status" value="1"/>
</dbReference>
<reference evidence="1" key="1">
    <citation type="submission" date="2016-10" db="EMBL/GenBank/DDBJ databases">
        <title>Sequence of Gallionella enrichment culture.</title>
        <authorList>
            <person name="Poehlein A."/>
            <person name="Muehling M."/>
            <person name="Daniel R."/>
        </authorList>
    </citation>
    <scope>NUCLEOTIDE SEQUENCE</scope>
</reference>
<name>A0A1J5RM87_9ZZZZ</name>
<dbReference type="AlphaFoldDB" id="A0A1J5RM87"/>
<organism evidence="1">
    <name type="scientific">mine drainage metagenome</name>
    <dbReference type="NCBI Taxonomy" id="410659"/>
    <lineage>
        <taxon>unclassified sequences</taxon>
        <taxon>metagenomes</taxon>
        <taxon>ecological metagenomes</taxon>
    </lineage>
</organism>
<accession>A0A1J5RM87</accession>
<sequence>MAKKISSAALAIAGLLILALSGISAAAFAEAGMAENTRPPLQIAHRNGLKVVVQVNYADTIPNGISKQVLAVKNLYDQYTALGMKAGKDYEIAMVFRADGAQFLLTDAAYDQKVKRLHPKGNPSRAILEALNQGGVKMYECGVAMRLKGYTPQDLLPLGRIVVSGMGAIVDFEKSGYLAITP</sequence>
<gene>
    <name evidence="1" type="ORF">GALL_213450</name>
</gene>
<dbReference type="InterPro" id="IPR027396">
    <property type="entry name" value="DsrEFH-like"/>
</dbReference>
<comment type="caution">
    <text evidence="1">The sequence shown here is derived from an EMBL/GenBank/DDBJ whole genome shotgun (WGS) entry which is preliminary data.</text>
</comment>
<proteinExistence type="predicted"/>
<evidence type="ECO:0000313" key="1">
    <source>
        <dbReference type="EMBL" id="OIQ96642.1"/>
    </source>
</evidence>
<dbReference type="PANTHER" id="PTHR37691">
    <property type="entry name" value="BLR3518 PROTEIN"/>
    <property type="match status" value="1"/>
</dbReference>
<dbReference type="Pfam" id="PF02635">
    <property type="entry name" value="DsrE"/>
    <property type="match status" value="1"/>
</dbReference>